<dbReference type="RefSeq" id="WP_157997641.1">
    <property type="nucleotide sequence ID" value="NZ_AP018165.1"/>
</dbReference>
<feature type="region of interest" description="Disordered" evidence="1">
    <location>
        <begin position="29"/>
        <end position="73"/>
    </location>
</feature>
<name>A0A1Z4ETM4_9MYCO</name>
<evidence type="ECO:0000313" key="3">
    <source>
        <dbReference type="Proteomes" id="UP000217954"/>
    </source>
</evidence>
<feature type="compositionally biased region" description="Basic and acidic residues" evidence="1">
    <location>
        <begin position="29"/>
        <end position="48"/>
    </location>
</feature>
<dbReference type="KEGG" id="mste:MSTE_00983"/>
<keyword evidence="3" id="KW-1185">Reference proteome</keyword>
<reference evidence="2 3" key="2">
    <citation type="journal article" date="2017" name="Int. J. Syst. Evol. Microbiol.">
        <title>Mycobacterium stephanolepidis sp. nov., a rapidly growing species related to Mycobacterium chelonae, isolated from marine teleost fish, Stephanolepis cirrhifer.</title>
        <authorList>
            <person name="Fukano H."/>
            <person name="Wada S."/>
            <person name="Kurata O."/>
            <person name="Katayama K."/>
            <person name="Fujiwara N."/>
            <person name="Hoshino Y."/>
        </authorList>
    </citation>
    <scope>NUCLEOTIDE SEQUENCE [LARGE SCALE GENOMIC DNA]</scope>
    <source>
        <strain evidence="2 3">NJB0901</strain>
    </source>
</reference>
<organism evidence="2 3">
    <name type="scientific">[Mycobacterium] stephanolepidis</name>
    <dbReference type="NCBI Taxonomy" id="1520670"/>
    <lineage>
        <taxon>Bacteria</taxon>
        <taxon>Bacillati</taxon>
        <taxon>Actinomycetota</taxon>
        <taxon>Actinomycetes</taxon>
        <taxon>Mycobacteriales</taxon>
        <taxon>Mycobacteriaceae</taxon>
        <taxon>Mycobacteroides</taxon>
    </lineage>
</organism>
<evidence type="ECO:0000256" key="1">
    <source>
        <dbReference type="SAM" id="MobiDB-lite"/>
    </source>
</evidence>
<dbReference type="Proteomes" id="UP000217954">
    <property type="component" value="Chromosome"/>
</dbReference>
<sequence>MTDSPLMAGVKQYLSQLSPTEFADLVAEVREPEPEKQPPDTSGIDRGRARYTGKQKIEVAPGNTETHTAGKWS</sequence>
<protein>
    <submittedName>
        <fullName evidence="2">Uncharacterized protein</fullName>
    </submittedName>
</protein>
<evidence type="ECO:0000313" key="2">
    <source>
        <dbReference type="EMBL" id="BAX96318.1"/>
    </source>
</evidence>
<dbReference type="EMBL" id="AP018165">
    <property type="protein sequence ID" value="BAX96318.1"/>
    <property type="molecule type" value="Genomic_DNA"/>
</dbReference>
<reference evidence="3" key="1">
    <citation type="journal article" date="2017" name="Genome Announc.">
        <title>Complete Genome Sequence of Mycobacterium stephanolepidis.</title>
        <authorList>
            <person name="Fukano H."/>
            <person name="Yoshida M."/>
            <person name="Katayama Y."/>
            <person name="Omatsu T."/>
            <person name="Mizutani T."/>
            <person name="Kurata O."/>
            <person name="Wada S."/>
            <person name="Hoshino Y."/>
        </authorList>
    </citation>
    <scope>NUCLEOTIDE SEQUENCE [LARGE SCALE GENOMIC DNA]</scope>
    <source>
        <strain evidence="3">NJB0901</strain>
    </source>
</reference>
<proteinExistence type="predicted"/>
<accession>A0A1Z4ETM4</accession>
<gene>
    <name evidence="2" type="ORF">MSTE_00983</name>
</gene>
<dbReference type="AlphaFoldDB" id="A0A1Z4ETM4"/>